<keyword evidence="5" id="KW-0812">Transmembrane</keyword>
<dbReference type="InterPro" id="IPR011016">
    <property type="entry name" value="Znf_RING-CH"/>
</dbReference>
<sequence>MAINRLEEEHKPKALTLPRQRYNAGQNSASVDSPTTKSKTATLAHKLSTDESPTSPAVNGKSRCWICWEKQESSKNRLIKVCNGCKDVDLKWVHQDCIDQFIGKLPPTPLTPRIPQLEMVEAEPEGHVFVNGRKKQIQYRYNCSRCNDPYIITKQQIHPLVALWTEDVQLKASVALMSLCILIITYSCAKMLLEARVRDEVVFRIGWGMVAVHKSTFAVAMFILCHAVNAVTWKVVISFCSGRSIKRVTSVSHIS</sequence>
<protein>
    <recommendedName>
        <fullName evidence="6">RING-CH-type domain-containing protein</fullName>
    </recommendedName>
</protein>
<feature type="compositionally biased region" description="Basic and acidic residues" evidence="4">
    <location>
        <begin position="1"/>
        <end position="12"/>
    </location>
</feature>
<dbReference type="GO" id="GO:0008270">
    <property type="term" value="F:zinc ion binding"/>
    <property type="evidence" value="ECO:0007669"/>
    <property type="project" value="UniProtKB-KW"/>
</dbReference>
<dbReference type="EMBL" id="QEAO01000013">
    <property type="protein sequence ID" value="TPX34523.1"/>
    <property type="molecule type" value="Genomic_DNA"/>
</dbReference>
<proteinExistence type="predicted"/>
<evidence type="ECO:0000256" key="5">
    <source>
        <dbReference type="SAM" id="Phobius"/>
    </source>
</evidence>
<evidence type="ECO:0000313" key="7">
    <source>
        <dbReference type="EMBL" id="TPX34523.1"/>
    </source>
</evidence>
<keyword evidence="8" id="KW-1185">Reference proteome</keyword>
<dbReference type="Gene3D" id="3.30.40.10">
    <property type="entry name" value="Zinc/RING finger domain, C3HC4 (zinc finger)"/>
    <property type="match status" value="1"/>
</dbReference>
<evidence type="ECO:0000259" key="6">
    <source>
        <dbReference type="Pfam" id="PF12906"/>
    </source>
</evidence>
<gene>
    <name evidence="7" type="ORF">SmJEL517_g02900</name>
</gene>
<dbReference type="OrthoDB" id="2154780at2759"/>
<organism evidence="7 8">
    <name type="scientific">Synchytrium microbalum</name>
    <dbReference type="NCBI Taxonomy" id="1806994"/>
    <lineage>
        <taxon>Eukaryota</taxon>
        <taxon>Fungi</taxon>
        <taxon>Fungi incertae sedis</taxon>
        <taxon>Chytridiomycota</taxon>
        <taxon>Chytridiomycota incertae sedis</taxon>
        <taxon>Chytridiomycetes</taxon>
        <taxon>Synchytriales</taxon>
        <taxon>Synchytriaceae</taxon>
        <taxon>Synchytrium</taxon>
    </lineage>
</organism>
<dbReference type="GeneID" id="42004125"/>
<feature type="domain" description="RING-CH-type" evidence="6">
    <location>
        <begin position="64"/>
        <end position="102"/>
    </location>
</feature>
<dbReference type="AlphaFoldDB" id="A0A507CAF6"/>
<dbReference type="InterPro" id="IPR013083">
    <property type="entry name" value="Znf_RING/FYVE/PHD"/>
</dbReference>
<keyword evidence="3" id="KW-0862">Zinc</keyword>
<evidence type="ECO:0000256" key="4">
    <source>
        <dbReference type="SAM" id="MobiDB-lite"/>
    </source>
</evidence>
<evidence type="ECO:0000256" key="2">
    <source>
        <dbReference type="ARBA" id="ARBA00022771"/>
    </source>
</evidence>
<dbReference type="Pfam" id="PF12906">
    <property type="entry name" value="RINGv"/>
    <property type="match status" value="1"/>
</dbReference>
<reference evidence="7 8" key="1">
    <citation type="journal article" date="2019" name="Sci. Rep.">
        <title>Comparative genomics of chytrid fungi reveal insights into the obligate biotrophic and pathogenic lifestyle of Synchytrium endobioticum.</title>
        <authorList>
            <person name="van de Vossenberg B.T.L.H."/>
            <person name="Warris S."/>
            <person name="Nguyen H.D.T."/>
            <person name="van Gent-Pelzer M.P.E."/>
            <person name="Joly D.L."/>
            <person name="van de Geest H.C."/>
            <person name="Bonants P.J.M."/>
            <person name="Smith D.S."/>
            <person name="Levesque C.A."/>
            <person name="van der Lee T.A.J."/>
        </authorList>
    </citation>
    <scope>NUCLEOTIDE SEQUENCE [LARGE SCALE GENOMIC DNA]</scope>
    <source>
        <strain evidence="7 8">JEL517</strain>
    </source>
</reference>
<keyword evidence="2" id="KW-0863">Zinc-finger</keyword>
<keyword evidence="1" id="KW-0479">Metal-binding</keyword>
<name>A0A507CAF6_9FUNG</name>
<dbReference type="RefSeq" id="XP_031025243.1">
    <property type="nucleotide sequence ID" value="XM_031168828.1"/>
</dbReference>
<accession>A0A507CAF6</accession>
<evidence type="ECO:0000313" key="8">
    <source>
        <dbReference type="Proteomes" id="UP000319731"/>
    </source>
</evidence>
<evidence type="ECO:0000256" key="1">
    <source>
        <dbReference type="ARBA" id="ARBA00022723"/>
    </source>
</evidence>
<evidence type="ECO:0000256" key="3">
    <source>
        <dbReference type="ARBA" id="ARBA00022833"/>
    </source>
</evidence>
<keyword evidence="5" id="KW-0472">Membrane</keyword>
<dbReference type="Proteomes" id="UP000319731">
    <property type="component" value="Unassembled WGS sequence"/>
</dbReference>
<feature type="region of interest" description="Disordered" evidence="4">
    <location>
        <begin position="1"/>
        <end position="57"/>
    </location>
</feature>
<comment type="caution">
    <text evidence="7">The sequence shown here is derived from an EMBL/GenBank/DDBJ whole genome shotgun (WGS) entry which is preliminary data.</text>
</comment>
<feature type="transmembrane region" description="Helical" evidence="5">
    <location>
        <begin position="217"/>
        <end position="237"/>
    </location>
</feature>
<feature type="compositionally biased region" description="Polar residues" evidence="4">
    <location>
        <begin position="23"/>
        <end position="41"/>
    </location>
</feature>
<keyword evidence="5" id="KW-1133">Transmembrane helix</keyword>
<feature type="transmembrane region" description="Helical" evidence="5">
    <location>
        <begin position="174"/>
        <end position="193"/>
    </location>
</feature>